<dbReference type="OrthoDB" id="411823at2759"/>
<dbReference type="Pfam" id="PF00075">
    <property type="entry name" value="RNase_H"/>
    <property type="match status" value="1"/>
</dbReference>
<name>A0A4C1Z2Q2_EUMVA</name>
<dbReference type="InterPro" id="IPR012337">
    <property type="entry name" value="RNaseH-like_sf"/>
</dbReference>
<dbReference type="SUPFAM" id="SSF53098">
    <property type="entry name" value="Ribonuclease H-like"/>
    <property type="match status" value="1"/>
</dbReference>
<keyword evidence="3" id="KW-1185">Reference proteome</keyword>
<sequence>MVFQAEIVALQRAIQRAKNGKDELVNIFNDSRFSLEVLTGPRTYHPLAHEARRSVSEIVAKSKPVRLFWVRSHAGIASNERTDELTRRATLTKKT</sequence>
<evidence type="ECO:0000313" key="2">
    <source>
        <dbReference type="EMBL" id="GBP82866.1"/>
    </source>
</evidence>
<evidence type="ECO:0000313" key="3">
    <source>
        <dbReference type="Proteomes" id="UP000299102"/>
    </source>
</evidence>
<dbReference type="EMBL" id="BGZK01001591">
    <property type="protein sequence ID" value="GBP82866.1"/>
    <property type="molecule type" value="Genomic_DNA"/>
</dbReference>
<dbReference type="PROSITE" id="PS50879">
    <property type="entry name" value="RNASE_H_1"/>
    <property type="match status" value="1"/>
</dbReference>
<comment type="caution">
    <text evidence="2">The sequence shown here is derived from an EMBL/GenBank/DDBJ whole genome shotgun (WGS) entry which is preliminary data.</text>
</comment>
<dbReference type="InterPro" id="IPR036397">
    <property type="entry name" value="RNaseH_sf"/>
</dbReference>
<dbReference type="Gene3D" id="3.30.420.10">
    <property type="entry name" value="Ribonuclease H-like superfamily/Ribonuclease H"/>
    <property type="match status" value="1"/>
</dbReference>
<dbReference type="GO" id="GO:0003676">
    <property type="term" value="F:nucleic acid binding"/>
    <property type="evidence" value="ECO:0007669"/>
    <property type="project" value="InterPro"/>
</dbReference>
<organism evidence="2 3">
    <name type="scientific">Eumeta variegata</name>
    <name type="common">Bagworm moth</name>
    <name type="synonym">Eumeta japonica</name>
    <dbReference type="NCBI Taxonomy" id="151549"/>
    <lineage>
        <taxon>Eukaryota</taxon>
        <taxon>Metazoa</taxon>
        <taxon>Ecdysozoa</taxon>
        <taxon>Arthropoda</taxon>
        <taxon>Hexapoda</taxon>
        <taxon>Insecta</taxon>
        <taxon>Pterygota</taxon>
        <taxon>Neoptera</taxon>
        <taxon>Endopterygota</taxon>
        <taxon>Lepidoptera</taxon>
        <taxon>Glossata</taxon>
        <taxon>Ditrysia</taxon>
        <taxon>Tineoidea</taxon>
        <taxon>Psychidae</taxon>
        <taxon>Oiketicinae</taxon>
        <taxon>Eumeta</taxon>
    </lineage>
</organism>
<accession>A0A4C1Z2Q2</accession>
<feature type="domain" description="RNase H type-1" evidence="1">
    <location>
        <begin position="1"/>
        <end position="91"/>
    </location>
</feature>
<dbReference type="AlphaFoldDB" id="A0A4C1Z2Q2"/>
<dbReference type="GO" id="GO:0004523">
    <property type="term" value="F:RNA-DNA hybrid ribonuclease activity"/>
    <property type="evidence" value="ECO:0007669"/>
    <property type="project" value="InterPro"/>
</dbReference>
<dbReference type="Proteomes" id="UP000299102">
    <property type="component" value="Unassembled WGS sequence"/>
</dbReference>
<proteinExistence type="predicted"/>
<reference evidence="2 3" key="1">
    <citation type="journal article" date="2019" name="Commun. Biol.">
        <title>The bagworm genome reveals a unique fibroin gene that provides high tensile strength.</title>
        <authorList>
            <person name="Kono N."/>
            <person name="Nakamura H."/>
            <person name="Ohtoshi R."/>
            <person name="Tomita M."/>
            <person name="Numata K."/>
            <person name="Arakawa K."/>
        </authorList>
    </citation>
    <scope>NUCLEOTIDE SEQUENCE [LARGE SCALE GENOMIC DNA]</scope>
</reference>
<evidence type="ECO:0000259" key="1">
    <source>
        <dbReference type="PROSITE" id="PS50879"/>
    </source>
</evidence>
<protein>
    <recommendedName>
        <fullName evidence="1">RNase H type-1 domain-containing protein</fullName>
    </recommendedName>
</protein>
<dbReference type="InterPro" id="IPR002156">
    <property type="entry name" value="RNaseH_domain"/>
</dbReference>
<gene>
    <name evidence="2" type="ORF">EVAR_55417_1</name>
</gene>